<sequence length="647" mass="66426">MPDDPTPQDAYERWSEAAAAVLAKGRRIEVGELPDTAEALLSYTQAGGLIVRPLYTRRDELPEPPVPGVFPYVRGSDGARDVVMGWRVTERFGDPDGARDAESVNTALLAALENGASGIWLAVGESGVDVADLSTVLNGVLFDLVPLTLDAGASGVEAADALLDLLPADHRQTPATTVSLGLAPLSSAFSGRPAVSVDDAVAVAGRAGTRARALRVDGTDFVAGGASDVQEVAFAVAAGVDLLRALTDSGLTAADALAQISFGITTTADQFLAIAKFRALRRMWARVAQVAGAPEAGAAISHAVTSLGMYTQRDPWVNMLRSTIAAFGAGVGGADQVTVLGFDAALPVSARTTSPGFSRRMARNTQLLLLEESNLGKVLDPAGGSWFVEALTDDFATAAWSLFQTVEAAGGYRAALGSGLVAEQVTASLAERDDAVAHRTVPITGVSEFPNLDEKPITTDSSAPGQTAPEATTTDGIPTATPNLVRVAHAFETLRDRSDATLADTGSRPTVLLIPVGPIAEHNARTTFVANLLAAGGIAVSNPGPLDPPMVADAVRAAGSPRVAVICAANGRYRSDGSAAIAAARDAGVPTVLIAGPSSAWPADAPAPDGFVGLGDDAVTLLTDLHEQIDPEQTDRDTTAAAGRASR</sequence>
<evidence type="ECO:0000313" key="9">
    <source>
        <dbReference type="EMBL" id="SIR88797.1"/>
    </source>
</evidence>
<dbReference type="InterPro" id="IPR016176">
    <property type="entry name" value="Cbl-dep_enz_cat"/>
</dbReference>
<dbReference type="EMBL" id="FTNT01000003">
    <property type="protein sequence ID" value="SIR88797.1"/>
    <property type="molecule type" value="Genomic_DNA"/>
</dbReference>
<name>A0A1N7EL35_9NOCA</name>
<organism evidence="9 10">
    <name type="scientific">Williamsia sterculiae</name>
    <dbReference type="NCBI Taxonomy" id="1344003"/>
    <lineage>
        <taxon>Bacteria</taxon>
        <taxon>Bacillati</taxon>
        <taxon>Actinomycetota</taxon>
        <taxon>Actinomycetes</taxon>
        <taxon>Mycobacteriales</taxon>
        <taxon>Nocardiaceae</taxon>
        <taxon>Williamsia</taxon>
    </lineage>
</organism>
<dbReference type="Gene3D" id="3.20.20.240">
    <property type="entry name" value="Methylmalonyl-CoA mutase"/>
    <property type="match status" value="1"/>
</dbReference>
<dbReference type="SUPFAM" id="SSF52242">
    <property type="entry name" value="Cobalamin (vitamin B12)-binding domain"/>
    <property type="match status" value="1"/>
</dbReference>
<keyword evidence="5" id="KW-0413">Isomerase</keyword>
<dbReference type="STRING" id="1344003.SAMN05445060_1426"/>
<evidence type="ECO:0000313" key="10">
    <source>
        <dbReference type="Proteomes" id="UP000186218"/>
    </source>
</evidence>
<keyword evidence="10" id="KW-1185">Reference proteome</keyword>
<feature type="compositionally biased region" description="Polar residues" evidence="7">
    <location>
        <begin position="458"/>
        <end position="479"/>
    </location>
</feature>
<evidence type="ECO:0000259" key="8">
    <source>
        <dbReference type="Pfam" id="PF01642"/>
    </source>
</evidence>
<evidence type="ECO:0000256" key="1">
    <source>
        <dbReference type="ARBA" id="ARBA00001922"/>
    </source>
</evidence>
<accession>A0A1N7EL35</accession>
<evidence type="ECO:0000256" key="2">
    <source>
        <dbReference type="ARBA" id="ARBA00008465"/>
    </source>
</evidence>
<dbReference type="GO" id="GO:0019678">
    <property type="term" value="P:propionate metabolic process, methylmalonyl pathway"/>
    <property type="evidence" value="ECO:0007669"/>
    <property type="project" value="TreeGrafter"/>
</dbReference>
<dbReference type="Gene3D" id="3.40.50.280">
    <property type="entry name" value="Cobalamin-binding domain"/>
    <property type="match status" value="1"/>
</dbReference>
<evidence type="ECO:0000256" key="4">
    <source>
        <dbReference type="ARBA" id="ARBA00022628"/>
    </source>
</evidence>
<dbReference type="PANTHER" id="PTHR48101:SF4">
    <property type="entry name" value="METHYLMALONYL-COA MUTASE, MITOCHONDRIAL"/>
    <property type="match status" value="1"/>
</dbReference>
<dbReference type="Pfam" id="PF01642">
    <property type="entry name" value="MM_CoA_mutase"/>
    <property type="match status" value="1"/>
</dbReference>
<protein>
    <submittedName>
        <fullName evidence="9">Heterodimeric methylmalonyl-CoA mutase small subunit</fullName>
    </submittedName>
</protein>
<comment type="subunit">
    <text evidence="3">Heterodimer of an alpha and a beta chain.</text>
</comment>
<dbReference type="GO" id="GO:0005737">
    <property type="term" value="C:cytoplasm"/>
    <property type="evidence" value="ECO:0007669"/>
    <property type="project" value="TreeGrafter"/>
</dbReference>
<feature type="domain" description="Methylmalonyl-CoA mutase alpha/beta chain catalytic" evidence="8">
    <location>
        <begin position="200"/>
        <end position="460"/>
    </location>
</feature>
<dbReference type="GO" id="GO:0046872">
    <property type="term" value="F:metal ion binding"/>
    <property type="evidence" value="ECO:0007669"/>
    <property type="project" value="InterPro"/>
</dbReference>
<dbReference type="Proteomes" id="UP000186218">
    <property type="component" value="Unassembled WGS sequence"/>
</dbReference>
<dbReference type="GO" id="GO:0031419">
    <property type="term" value="F:cobalamin binding"/>
    <property type="evidence" value="ECO:0007669"/>
    <property type="project" value="UniProtKB-KW"/>
</dbReference>
<keyword evidence="4" id="KW-0846">Cobalamin</keyword>
<comment type="cofactor">
    <cofactor evidence="1">
        <name>adenosylcob(III)alamin</name>
        <dbReference type="ChEBI" id="CHEBI:18408"/>
    </cofactor>
</comment>
<evidence type="ECO:0000256" key="6">
    <source>
        <dbReference type="ARBA" id="ARBA00023285"/>
    </source>
</evidence>
<evidence type="ECO:0000256" key="3">
    <source>
        <dbReference type="ARBA" id="ARBA00011870"/>
    </source>
</evidence>
<dbReference type="SUPFAM" id="SSF51703">
    <property type="entry name" value="Cobalamin (vitamin B12)-dependent enzymes"/>
    <property type="match status" value="1"/>
</dbReference>
<proteinExistence type="inferred from homology"/>
<reference evidence="9 10" key="1">
    <citation type="submission" date="2017-01" db="EMBL/GenBank/DDBJ databases">
        <authorList>
            <person name="Mah S.A."/>
            <person name="Swanson W.J."/>
            <person name="Moy G.W."/>
            <person name="Vacquier V.D."/>
        </authorList>
    </citation>
    <scope>NUCLEOTIDE SEQUENCE [LARGE SCALE GENOMIC DNA]</scope>
    <source>
        <strain evidence="9 10">CPCC 203464</strain>
    </source>
</reference>
<gene>
    <name evidence="9" type="ORF">SAMN05445060_1426</name>
</gene>
<keyword evidence="6" id="KW-0170">Cobalt</keyword>
<evidence type="ECO:0000256" key="5">
    <source>
        <dbReference type="ARBA" id="ARBA00023235"/>
    </source>
</evidence>
<dbReference type="InterPro" id="IPR006099">
    <property type="entry name" value="MeMalonylCoA_mutase_a/b_cat"/>
</dbReference>
<comment type="similarity">
    <text evidence="2">Belongs to the methylmalonyl-CoA mutase family.</text>
</comment>
<evidence type="ECO:0000256" key="7">
    <source>
        <dbReference type="SAM" id="MobiDB-lite"/>
    </source>
</evidence>
<feature type="region of interest" description="Disordered" evidence="7">
    <location>
        <begin position="626"/>
        <end position="647"/>
    </location>
</feature>
<dbReference type="PANTHER" id="PTHR48101">
    <property type="entry name" value="METHYLMALONYL-COA MUTASE, MITOCHONDRIAL-RELATED"/>
    <property type="match status" value="1"/>
</dbReference>
<dbReference type="InterPro" id="IPR036724">
    <property type="entry name" value="Cobalamin-bd_sf"/>
</dbReference>
<dbReference type="RefSeq" id="WP_076478281.1">
    <property type="nucleotide sequence ID" value="NZ_FTNT01000003.1"/>
</dbReference>
<feature type="compositionally biased region" description="Basic and acidic residues" evidence="7">
    <location>
        <begin position="626"/>
        <end position="638"/>
    </location>
</feature>
<dbReference type="GO" id="GO:0004494">
    <property type="term" value="F:methylmalonyl-CoA mutase activity"/>
    <property type="evidence" value="ECO:0007669"/>
    <property type="project" value="UniProtKB-EC"/>
</dbReference>
<feature type="region of interest" description="Disordered" evidence="7">
    <location>
        <begin position="447"/>
        <end position="479"/>
    </location>
</feature>
<dbReference type="AlphaFoldDB" id="A0A1N7EL35"/>
<dbReference type="CDD" id="cd03677">
    <property type="entry name" value="MM_CoA_mutase_beta"/>
    <property type="match status" value="1"/>
</dbReference>